<dbReference type="InterPro" id="IPR030395">
    <property type="entry name" value="GP_PDE_dom"/>
</dbReference>
<evidence type="ECO:0000256" key="1">
    <source>
        <dbReference type="ARBA" id="ARBA00007277"/>
    </source>
</evidence>
<dbReference type="GO" id="GO:0006071">
    <property type="term" value="P:glycerol metabolic process"/>
    <property type="evidence" value="ECO:0007669"/>
    <property type="project" value="UniProtKB-KW"/>
</dbReference>
<keyword evidence="5" id="KW-0378">Hydrolase</keyword>
<evidence type="ECO:0000256" key="4">
    <source>
        <dbReference type="ARBA" id="ARBA00022798"/>
    </source>
</evidence>
<dbReference type="PROSITE" id="PS51704">
    <property type="entry name" value="GP_PDE"/>
    <property type="match status" value="1"/>
</dbReference>
<evidence type="ECO:0000313" key="8">
    <source>
        <dbReference type="EMBL" id="RRT55637.1"/>
    </source>
</evidence>
<dbReference type="AlphaFoldDB" id="A0A426YV73"/>
<organism evidence="8 9">
    <name type="scientific">Ensete ventricosum</name>
    <name type="common">Abyssinian banana</name>
    <name type="synonym">Musa ensete</name>
    <dbReference type="NCBI Taxonomy" id="4639"/>
    <lineage>
        <taxon>Eukaryota</taxon>
        <taxon>Viridiplantae</taxon>
        <taxon>Streptophyta</taxon>
        <taxon>Embryophyta</taxon>
        <taxon>Tracheophyta</taxon>
        <taxon>Spermatophyta</taxon>
        <taxon>Magnoliopsida</taxon>
        <taxon>Liliopsida</taxon>
        <taxon>Zingiberales</taxon>
        <taxon>Musaceae</taxon>
        <taxon>Ensete</taxon>
    </lineage>
</organism>
<proteinExistence type="inferred from homology"/>
<gene>
    <name evidence="8" type="ORF">B296_00019905</name>
</gene>
<evidence type="ECO:0000256" key="6">
    <source>
        <dbReference type="ARBA" id="ARBA00047512"/>
    </source>
</evidence>
<name>A0A426YV73_ENSVE</name>
<comment type="caution">
    <text evidence="8">The sequence shown here is derived from an EMBL/GenBank/DDBJ whole genome shotgun (WGS) entry which is preliminary data.</text>
</comment>
<keyword evidence="4" id="KW-0319">Glycerol metabolism</keyword>
<feature type="domain" description="GP-PDE" evidence="7">
    <location>
        <begin position="1"/>
        <end position="76"/>
    </location>
</feature>
<evidence type="ECO:0000256" key="5">
    <source>
        <dbReference type="ARBA" id="ARBA00022801"/>
    </source>
</evidence>
<sequence length="76" mass="8682">MLSANGTTLWCDVRLTKDSIGICLPDMKLDNCTDIQYYFPKGTRSYKVNGVKTSGWFSVDYNMSDLAPVTCKYKRR</sequence>
<protein>
    <recommendedName>
        <fullName evidence="2">glycerophosphodiester phosphodiesterase</fullName>
        <ecNumber evidence="2">3.1.4.46</ecNumber>
    </recommendedName>
</protein>
<dbReference type="Proteomes" id="UP000287651">
    <property type="component" value="Unassembled WGS sequence"/>
</dbReference>
<reference evidence="8 9" key="1">
    <citation type="journal article" date="2014" name="Agronomy (Basel)">
        <title>A Draft Genome Sequence for Ensete ventricosum, the Drought-Tolerant Tree Against Hunger.</title>
        <authorList>
            <person name="Harrison J."/>
            <person name="Moore K.A."/>
            <person name="Paszkiewicz K."/>
            <person name="Jones T."/>
            <person name="Grant M."/>
            <person name="Ambacheew D."/>
            <person name="Muzemil S."/>
            <person name="Studholme D.J."/>
        </authorList>
    </citation>
    <scope>NUCLEOTIDE SEQUENCE [LARGE SCALE GENOMIC DNA]</scope>
</reference>
<dbReference type="EC" id="3.1.4.46" evidence="2"/>
<dbReference type="Gene3D" id="3.20.20.190">
    <property type="entry name" value="Phosphatidylinositol (PI) phosphodiesterase"/>
    <property type="match status" value="1"/>
</dbReference>
<dbReference type="EMBL" id="AMZH03009992">
    <property type="protein sequence ID" value="RRT55637.1"/>
    <property type="molecule type" value="Genomic_DNA"/>
</dbReference>
<dbReference type="InterPro" id="IPR017946">
    <property type="entry name" value="PLC-like_Pdiesterase_TIM-brl"/>
</dbReference>
<dbReference type="SUPFAM" id="SSF51695">
    <property type="entry name" value="PLC-like phosphodiesterases"/>
    <property type="match status" value="1"/>
</dbReference>
<evidence type="ECO:0000259" key="7">
    <source>
        <dbReference type="PROSITE" id="PS51704"/>
    </source>
</evidence>
<keyword evidence="3" id="KW-0732">Signal</keyword>
<dbReference type="PANTHER" id="PTHR43620:SF7">
    <property type="entry name" value="GLYCEROPHOSPHODIESTER PHOSPHODIESTERASE GDPD5-RELATED"/>
    <property type="match status" value="1"/>
</dbReference>
<comment type="similarity">
    <text evidence="1">Belongs to the glycerophosphoryl diester phosphodiesterase family.</text>
</comment>
<comment type="catalytic activity">
    <reaction evidence="6">
        <text>a sn-glycero-3-phosphodiester + H2O = an alcohol + sn-glycerol 3-phosphate + H(+)</text>
        <dbReference type="Rhea" id="RHEA:12969"/>
        <dbReference type="ChEBI" id="CHEBI:15377"/>
        <dbReference type="ChEBI" id="CHEBI:15378"/>
        <dbReference type="ChEBI" id="CHEBI:30879"/>
        <dbReference type="ChEBI" id="CHEBI:57597"/>
        <dbReference type="ChEBI" id="CHEBI:83408"/>
        <dbReference type="EC" id="3.1.4.46"/>
    </reaction>
</comment>
<evidence type="ECO:0000313" key="9">
    <source>
        <dbReference type="Proteomes" id="UP000287651"/>
    </source>
</evidence>
<dbReference type="GO" id="GO:0006629">
    <property type="term" value="P:lipid metabolic process"/>
    <property type="evidence" value="ECO:0007669"/>
    <property type="project" value="InterPro"/>
</dbReference>
<evidence type="ECO:0000256" key="3">
    <source>
        <dbReference type="ARBA" id="ARBA00022729"/>
    </source>
</evidence>
<dbReference type="GO" id="GO:0008889">
    <property type="term" value="F:glycerophosphodiester phosphodiesterase activity"/>
    <property type="evidence" value="ECO:0007669"/>
    <property type="project" value="UniProtKB-EC"/>
</dbReference>
<dbReference type="PANTHER" id="PTHR43620">
    <property type="entry name" value="GLYCEROPHOSPHORYL DIESTER PHOSPHODIESTERASE"/>
    <property type="match status" value="1"/>
</dbReference>
<evidence type="ECO:0000256" key="2">
    <source>
        <dbReference type="ARBA" id="ARBA00012247"/>
    </source>
</evidence>
<accession>A0A426YV73</accession>